<protein>
    <recommendedName>
        <fullName evidence="3">NADH dehydrogenase</fullName>
    </recommendedName>
</protein>
<evidence type="ECO:0000313" key="2">
    <source>
        <dbReference type="Proteomes" id="UP000095392"/>
    </source>
</evidence>
<keyword evidence="2" id="KW-1185">Reference proteome</keyword>
<dbReference type="AlphaFoldDB" id="A0AB36FWH0"/>
<evidence type="ECO:0008006" key="3">
    <source>
        <dbReference type="Google" id="ProtNLM"/>
    </source>
</evidence>
<dbReference type="EMBL" id="MIPY01000008">
    <property type="protein sequence ID" value="OES33530.1"/>
    <property type="molecule type" value="Genomic_DNA"/>
</dbReference>
<comment type="caution">
    <text evidence="1">The sequence shown here is derived from an EMBL/GenBank/DDBJ whole genome shotgun (WGS) entry which is preliminary data.</text>
</comment>
<name>A0AB36FWH0_ALTMA</name>
<gene>
    <name evidence="1" type="ORF">BFV95_1036</name>
</gene>
<accession>A0AB36FWH0</accession>
<organism evidence="1 2">
    <name type="scientific">Alteromonas macleodii</name>
    <name type="common">Pseudoalteromonas macleodii</name>
    <dbReference type="NCBI Taxonomy" id="28108"/>
    <lineage>
        <taxon>Bacteria</taxon>
        <taxon>Pseudomonadati</taxon>
        <taxon>Pseudomonadota</taxon>
        <taxon>Gammaproteobacteria</taxon>
        <taxon>Alteromonadales</taxon>
        <taxon>Alteromonadaceae</taxon>
        <taxon>Alteromonas/Salinimonas group</taxon>
        <taxon>Alteromonas</taxon>
    </lineage>
</organism>
<dbReference type="Proteomes" id="UP000095392">
    <property type="component" value="Unassembled WGS sequence"/>
</dbReference>
<dbReference type="RefSeq" id="WP_069943892.1">
    <property type="nucleotide sequence ID" value="NZ_MIPW01000006.1"/>
</dbReference>
<proteinExistence type="predicted"/>
<sequence length="313" mass="35439">MTNEKKEKKQESTSQANIAGSIHKRLNDLFVLQGRALANANKGIEMSSLHDVEFKVFSQFGEDGIIQYLQQRVIQNEHEKTFVEFGVENYLESNTRFLLVNNNWKGLVMDGDAMNIESIKKQDFYWRHDLTAKKAWIDKENINDLIASEGFEGEIGLLSIDVDGNDFWIWQAIEAVNPIMVVVEYNSVFGGKAAVSVPYSSSFQRNEAHYSNLYYGASIAALHYLGKEKGYELVGSNSAGNNLFFVRNDRLGSLRALSPSESYVESKMRESRDRDGKLTFKSGEQRRSLIKGLPVVEVKTGETHPLGHYFSKN</sequence>
<evidence type="ECO:0000313" key="1">
    <source>
        <dbReference type="EMBL" id="OES33530.1"/>
    </source>
</evidence>
<reference evidence="1 2" key="1">
    <citation type="submission" date="2016-09" db="EMBL/GenBank/DDBJ databases">
        <title>Draft Genome Sequence of four Alteromonas macleodii strains isolated from copper coupons and grown long-term at elevated copper levels.</title>
        <authorList>
            <person name="Cusick K."/>
            <person name="Dale J."/>
            <person name="Little B."/>
            <person name="Biffinger J."/>
        </authorList>
    </citation>
    <scope>NUCLEOTIDE SEQUENCE [LARGE SCALE GENOMIC DNA]</scope>
    <source>
        <strain evidence="1 2">KCP01</strain>
    </source>
</reference>